<dbReference type="OrthoDB" id="9801656at2"/>
<comment type="caution">
    <text evidence="2">The sequence shown here is derived from an EMBL/GenBank/DDBJ whole genome shotgun (WGS) entry which is preliminary data.</text>
</comment>
<dbReference type="Pfam" id="PF13302">
    <property type="entry name" value="Acetyltransf_3"/>
    <property type="match status" value="1"/>
</dbReference>
<dbReference type="InterPro" id="IPR000182">
    <property type="entry name" value="GNAT_dom"/>
</dbReference>
<accession>A0A3E1RGI0</accession>
<proteinExistence type="predicted"/>
<evidence type="ECO:0000313" key="2">
    <source>
        <dbReference type="EMBL" id="RFO98468.1"/>
    </source>
</evidence>
<dbReference type="Proteomes" id="UP000260665">
    <property type="component" value="Unassembled WGS sequence"/>
</dbReference>
<evidence type="ECO:0000313" key="3">
    <source>
        <dbReference type="Proteomes" id="UP000260665"/>
    </source>
</evidence>
<dbReference type="Gene3D" id="3.40.630.30">
    <property type="match status" value="1"/>
</dbReference>
<dbReference type="RefSeq" id="WP_117173102.1">
    <property type="nucleotide sequence ID" value="NZ_QFZK01000001.1"/>
</dbReference>
<dbReference type="PROSITE" id="PS51186">
    <property type="entry name" value="GNAT"/>
    <property type="match status" value="1"/>
</dbReference>
<dbReference type="SUPFAM" id="SSF55729">
    <property type="entry name" value="Acyl-CoA N-acyltransferases (Nat)"/>
    <property type="match status" value="1"/>
</dbReference>
<dbReference type="InterPro" id="IPR016181">
    <property type="entry name" value="Acyl_CoA_acyltransferase"/>
</dbReference>
<name>A0A3E1RGI0_9BURK</name>
<dbReference type="InterPro" id="IPR051531">
    <property type="entry name" value="N-acetyltransferase"/>
</dbReference>
<protein>
    <submittedName>
        <fullName evidence="2">N-acetyltransferase</fullName>
    </submittedName>
</protein>
<keyword evidence="2" id="KW-0808">Transferase</keyword>
<gene>
    <name evidence="2" type="ORF">DIC66_00825</name>
</gene>
<dbReference type="AlphaFoldDB" id="A0A3E1RGI0"/>
<feature type="domain" description="N-acetyltransferase" evidence="1">
    <location>
        <begin position="17"/>
        <end position="182"/>
    </location>
</feature>
<dbReference type="PANTHER" id="PTHR43792">
    <property type="entry name" value="GNAT FAMILY, PUTATIVE (AFU_ORTHOLOGUE AFUA_3G00765)-RELATED-RELATED"/>
    <property type="match status" value="1"/>
</dbReference>
<keyword evidence="3" id="KW-1185">Reference proteome</keyword>
<dbReference type="EMBL" id="QFZK01000001">
    <property type="protein sequence ID" value="RFO98468.1"/>
    <property type="molecule type" value="Genomic_DNA"/>
</dbReference>
<organism evidence="2 3">
    <name type="scientific">Rhodoferax lacus</name>
    <dbReference type="NCBI Taxonomy" id="2184758"/>
    <lineage>
        <taxon>Bacteria</taxon>
        <taxon>Pseudomonadati</taxon>
        <taxon>Pseudomonadota</taxon>
        <taxon>Betaproteobacteria</taxon>
        <taxon>Burkholderiales</taxon>
        <taxon>Comamonadaceae</taxon>
        <taxon>Rhodoferax</taxon>
    </lineage>
</organism>
<evidence type="ECO:0000259" key="1">
    <source>
        <dbReference type="PROSITE" id="PS51186"/>
    </source>
</evidence>
<dbReference type="GO" id="GO:0016747">
    <property type="term" value="F:acyltransferase activity, transferring groups other than amino-acyl groups"/>
    <property type="evidence" value="ECO:0007669"/>
    <property type="project" value="InterPro"/>
</dbReference>
<reference evidence="2 3" key="1">
    <citation type="submission" date="2018-05" db="EMBL/GenBank/DDBJ databases">
        <title>Rhodoferax soyangensis sp.nov., isolated from an oligotrophic freshwater lake.</title>
        <authorList>
            <person name="Park M."/>
        </authorList>
    </citation>
    <scope>NUCLEOTIDE SEQUENCE [LARGE SCALE GENOMIC DNA]</scope>
    <source>
        <strain evidence="2 3">IMCC26218</strain>
    </source>
</reference>
<sequence length="182" mass="19787">MQTLPVPPDLYLTTTRLCLRPVCIADRADLIALEADAQVMRYLNGGQPVPEAGLSDADFLTPRGNEPDVLAAHGRNCGTFIGWFALFDDGLVDELRTAEIGYRLSSASWGKGYATEGVSGLIQAAFDTLGFDRVQAETMAANQASRRVLEKAGLHLARTVFPHYAAAFPGTEQGEVIYEIRR</sequence>
<dbReference type="PANTHER" id="PTHR43792:SF16">
    <property type="entry name" value="N-ACETYLTRANSFERASE DOMAIN-CONTAINING PROTEIN"/>
    <property type="match status" value="1"/>
</dbReference>